<dbReference type="Proteomes" id="UP000251717">
    <property type="component" value="Unassembled WGS sequence"/>
</dbReference>
<gene>
    <name evidence="1" type="ORF">MBBTH_00300</name>
</gene>
<comment type="caution">
    <text evidence="1">The sequence shown here is derived from an EMBL/GenBank/DDBJ whole genome shotgun (WGS) entry which is preliminary data.</text>
</comment>
<dbReference type="RefSeq" id="WP_116591029.1">
    <property type="nucleotide sequence ID" value="NZ_MZGS01000006.1"/>
</dbReference>
<evidence type="ECO:0000313" key="2">
    <source>
        <dbReference type="Proteomes" id="UP000251717"/>
    </source>
</evidence>
<proteinExistence type="predicted"/>
<sequence>MNKKILLALSVVLIAIAAVGTVSAFELPDLGSLFGGPADQHITIDGENFTIPGTLEENLDNSNNGTVTDYTFFTCTQYGKGYINGTDYINIMINDYDTSDISDKQVNFMNGTAKEISGQNGYLHHDNVGYTYTFSKENKVIVIQSNDESLIAPVIA</sequence>
<keyword evidence="2" id="KW-1185">Reference proteome</keyword>
<organism evidence="1 2">
    <name type="scientific">Methanobrevibacter thaueri</name>
    <dbReference type="NCBI Taxonomy" id="190975"/>
    <lineage>
        <taxon>Archaea</taxon>
        <taxon>Methanobacteriati</taxon>
        <taxon>Methanobacteriota</taxon>
        <taxon>Methanomada group</taxon>
        <taxon>Methanobacteria</taxon>
        <taxon>Methanobacteriales</taxon>
        <taxon>Methanobacteriaceae</taxon>
        <taxon>Methanobrevibacter</taxon>
    </lineage>
</organism>
<evidence type="ECO:0000313" key="1">
    <source>
        <dbReference type="EMBL" id="PWB88299.1"/>
    </source>
</evidence>
<protein>
    <submittedName>
        <fullName evidence="1">Uncharacterized protein</fullName>
    </submittedName>
</protein>
<dbReference type="EMBL" id="MZGS01000006">
    <property type="protein sequence ID" value="PWB88299.1"/>
    <property type="molecule type" value="Genomic_DNA"/>
</dbReference>
<dbReference type="AlphaFoldDB" id="A0A315XT46"/>
<accession>A0A315XT46</accession>
<reference evidence="1 2" key="1">
    <citation type="submission" date="2017-03" db="EMBL/GenBank/DDBJ databases">
        <title>Genome sequence of Methanobrevibacter thaueri.</title>
        <authorList>
            <person name="Poehlein A."/>
            <person name="Seedorf H."/>
            <person name="Daniel R."/>
        </authorList>
    </citation>
    <scope>NUCLEOTIDE SEQUENCE [LARGE SCALE GENOMIC DNA]</scope>
    <source>
        <strain evidence="1 2">DSM 11995</strain>
    </source>
</reference>
<name>A0A315XT46_9EURY</name>